<dbReference type="GO" id="GO:0005886">
    <property type="term" value="C:plasma membrane"/>
    <property type="evidence" value="ECO:0007669"/>
    <property type="project" value="UniProtKB-SubCell"/>
</dbReference>
<dbReference type="CDD" id="cd00637">
    <property type="entry name" value="7tm_classA_rhodopsin-like"/>
    <property type="match status" value="1"/>
</dbReference>
<sequence>MVNLTNGTRLLPEVVSYCLAPTNLTQFLTNPSPPDLQVVIWEYISGAFCLFGGSANLILLILIQRSQALRRGAGILVAHLLACHVAYFAVILPLIIARVRNVTTLPRITERDCEVCRLQHFITMTCGFVIGWTDALLALNRIVGVMFPVKYRLLDRPLVHGCGLLLGWLLTLSMTIPPFFGYHSSFKMGGVGKCTYIPQNTLFVLWLSFNVYCPLAIATGSAVLISARFGLNRLTGVPQVHPRTPGVNGNAPSRNAVSRRQGKMSRMLVTSFLINFACQIPLFLLIVTNWISRYPLLSLWTICLFMVQCSSAPVIFLALNGDYRKLFVNVYGRLRGQNVAASSQPQAPSRTLAKKPTIEPRG</sequence>
<feature type="transmembrane region" description="Helical" evidence="10">
    <location>
        <begin position="268"/>
        <end position="291"/>
    </location>
</feature>
<evidence type="ECO:0000256" key="2">
    <source>
        <dbReference type="ARBA" id="ARBA00022475"/>
    </source>
</evidence>
<evidence type="ECO:0000313" key="12">
    <source>
        <dbReference type="EMBL" id="OQV12326.1"/>
    </source>
</evidence>
<keyword evidence="8" id="KW-0807">Transducer</keyword>
<dbReference type="Pfam" id="PF00001">
    <property type="entry name" value="7tm_1"/>
    <property type="match status" value="1"/>
</dbReference>
<feature type="transmembrane region" description="Helical" evidence="10">
    <location>
        <begin position="158"/>
        <end position="182"/>
    </location>
</feature>
<feature type="transmembrane region" description="Helical" evidence="10">
    <location>
        <begin position="117"/>
        <end position="137"/>
    </location>
</feature>
<evidence type="ECO:0000256" key="9">
    <source>
        <dbReference type="SAM" id="MobiDB-lite"/>
    </source>
</evidence>
<dbReference type="GO" id="GO:0004930">
    <property type="term" value="F:G protein-coupled receptor activity"/>
    <property type="evidence" value="ECO:0007669"/>
    <property type="project" value="UniProtKB-KW"/>
</dbReference>
<feature type="region of interest" description="Disordered" evidence="9">
    <location>
        <begin position="343"/>
        <end position="362"/>
    </location>
</feature>
<protein>
    <recommendedName>
        <fullName evidence="11">G-protein coupled receptors family 1 profile domain-containing protein</fullName>
    </recommendedName>
</protein>
<evidence type="ECO:0000256" key="7">
    <source>
        <dbReference type="ARBA" id="ARBA00023170"/>
    </source>
</evidence>
<dbReference type="EMBL" id="MTYJ01000148">
    <property type="protein sequence ID" value="OQV12326.1"/>
    <property type="molecule type" value="Genomic_DNA"/>
</dbReference>
<dbReference type="OrthoDB" id="9445642at2759"/>
<organism evidence="12 13">
    <name type="scientific">Hypsibius exemplaris</name>
    <name type="common">Freshwater tardigrade</name>
    <dbReference type="NCBI Taxonomy" id="2072580"/>
    <lineage>
        <taxon>Eukaryota</taxon>
        <taxon>Metazoa</taxon>
        <taxon>Ecdysozoa</taxon>
        <taxon>Tardigrada</taxon>
        <taxon>Eutardigrada</taxon>
        <taxon>Parachela</taxon>
        <taxon>Hypsibioidea</taxon>
        <taxon>Hypsibiidae</taxon>
        <taxon>Hypsibius</taxon>
    </lineage>
</organism>
<evidence type="ECO:0000256" key="5">
    <source>
        <dbReference type="ARBA" id="ARBA00023040"/>
    </source>
</evidence>
<evidence type="ECO:0000313" key="13">
    <source>
        <dbReference type="Proteomes" id="UP000192578"/>
    </source>
</evidence>
<dbReference type="PANTHER" id="PTHR24228">
    <property type="entry name" value="B2 BRADYKININ RECEPTOR/ANGIOTENSIN II RECEPTOR"/>
    <property type="match status" value="1"/>
</dbReference>
<feature type="transmembrane region" description="Helical" evidence="10">
    <location>
        <begin position="202"/>
        <end position="225"/>
    </location>
</feature>
<evidence type="ECO:0000259" key="11">
    <source>
        <dbReference type="PROSITE" id="PS50262"/>
    </source>
</evidence>
<dbReference type="InterPro" id="IPR000276">
    <property type="entry name" value="GPCR_Rhodpsn"/>
</dbReference>
<feature type="transmembrane region" description="Helical" evidence="10">
    <location>
        <begin position="297"/>
        <end position="319"/>
    </location>
</feature>
<feature type="transmembrane region" description="Helical" evidence="10">
    <location>
        <begin position="75"/>
        <end position="97"/>
    </location>
</feature>
<dbReference type="AlphaFoldDB" id="A0A1W0WAS3"/>
<feature type="transmembrane region" description="Helical" evidence="10">
    <location>
        <begin position="40"/>
        <end position="63"/>
    </location>
</feature>
<evidence type="ECO:0000256" key="8">
    <source>
        <dbReference type="ARBA" id="ARBA00023224"/>
    </source>
</evidence>
<gene>
    <name evidence="12" type="ORF">BV898_13435</name>
</gene>
<keyword evidence="13" id="KW-1185">Reference proteome</keyword>
<evidence type="ECO:0000256" key="6">
    <source>
        <dbReference type="ARBA" id="ARBA00023136"/>
    </source>
</evidence>
<feature type="domain" description="G-protein coupled receptors family 1 profile" evidence="11">
    <location>
        <begin position="55"/>
        <end position="316"/>
    </location>
</feature>
<dbReference type="Proteomes" id="UP000192578">
    <property type="component" value="Unassembled WGS sequence"/>
</dbReference>
<evidence type="ECO:0000256" key="1">
    <source>
        <dbReference type="ARBA" id="ARBA00004651"/>
    </source>
</evidence>
<dbReference type="InterPro" id="IPR017452">
    <property type="entry name" value="GPCR_Rhodpsn_7TM"/>
</dbReference>
<evidence type="ECO:0000256" key="10">
    <source>
        <dbReference type="SAM" id="Phobius"/>
    </source>
</evidence>
<reference evidence="13" key="1">
    <citation type="submission" date="2017-01" db="EMBL/GenBank/DDBJ databases">
        <title>Comparative genomics of anhydrobiosis in the tardigrade Hypsibius dujardini.</title>
        <authorList>
            <person name="Yoshida Y."/>
            <person name="Koutsovoulos G."/>
            <person name="Laetsch D."/>
            <person name="Stevens L."/>
            <person name="Kumar S."/>
            <person name="Horikawa D."/>
            <person name="Ishino K."/>
            <person name="Komine S."/>
            <person name="Tomita M."/>
            <person name="Blaxter M."/>
            <person name="Arakawa K."/>
        </authorList>
    </citation>
    <scope>NUCLEOTIDE SEQUENCE [LARGE SCALE GENOMIC DNA]</scope>
    <source>
        <strain evidence="13">Z151</strain>
    </source>
</reference>
<proteinExistence type="predicted"/>
<dbReference type="SUPFAM" id="SSF81321">
    <property type="entry name" value="Family A G protein-coupled receptor-like"/>
    <property type="match status" value="1"/>
</dbReference>
<dbReference type="PANTHER" id="PTHR24228:SF59">
    <property type="entry name" value="NEUROPEPTIDE RECEPTOR 15"/>
    <property type="match status" value="1"/>
</dbReference>
<accession>A0A1W0WAS3</accession>
<keyword evidence="6 10" id="KW-0472">Membrane</keyword>
<keyword evidence="4 10" id="KW-1133">Transmembrane helix</keyword>
<dbReference type="Gene3D" id="1.20.1070.10">
    <property type="entry name" value="Rhodopsin 7-helix transmembrane proteins"/>
    <property type="match status" value="1"/>
</dbReference>
<comment type="subcellular location">
    <subcellularLocation>
        <location evidence="1">Cell membrane</location>
        <topology evidence="1">Multi-pass membrane protein</topology>
    </subcellularLocation>
</comment>
<keyword evidence="2" id="KW-1003">Cell membrane</keyword>
<comment type="caution">
    <text evidence="12">The sequence shown here is derived from an EMBL/GenBank/DDBJ whole genome shotgun (WGS) entry which is preliminary data.</text>
</comment>
<evidence type="ECO:0000256" key="4">
    <source>
        <dbReference type="ARBA" id="ARBA00022989"/>
    </source>
</evidence>
<keyword evidence="3 10" id="KW-0812">Transmembrane</keyword>
<keyword evidence="7" id="KW-0675">Receptor</keyword>
<name>A0A1W0WAS3_HYPEX</name>
<evidence type="ECO:0000256" key="3">
    <source>
        <dbReference type="ARBA" id="ARBA00022692"/>
    </source>
</evidence>
<dbReference type="PROSITE" id="PS50262">
    <property type="entry name" value="G_PROTEIN_RECEP_F1_2"/>
    <property type="match status" value="1"/>
</dbReference>
<keyword evidence="5" id="KW-0297">G-protein coupled receptor</keyword>